<organism evidence="1 2">
    <name type="scientific">Amycolatopsis acidicola</name>
    <dbReference type="NCBI Taxonomy" id="2596893"/>
    <lineage>
        <taxon>Bacteria</taxon>
        <taxon>Bacillati</taxon>
        <taxon>Actinomycetota</taxon>
        <taxon>Actinomycetes</taxon>
        <taxon>Pseudonocardiales</taxon>
        <taxon>Pseudonocardiaceae</taxon>
        <taxon>Amycolatopsis</taxon>
    </lineage>
</organism>
<proteinExistence type="predicted"/>
<dbReference type="EMBL" id="VMNW02000038">
    <property type="protein sequence ID" value="KAA9157925.1"/>
    <property type="molecule type" value="Genomic_DNA"/>
</dbReference>
<dbReference type="GO" id="GO:0009306">
    <property type="term" value="P:protein secretion"/>
    <property type="evidence" value="ECO:0007669"/>
    <property type="project" value="InterPro"/>
</dbReference>
<dbReference type="AlphaFoldDB" id="A0A5N0UXQ7"/>
<accession>A0A5N0UXQ7</accession>
<evidence type="ECO:0000313" key="1">
    <source>
        <dbReference type="EMBL" id="KAA9157925.1"/>
    </source>
</evidence>
<protein>
    <submittedName>
        <fullName evidence="1">ESX-1 secretion-associated protein</fullName>
    </submittedName>
</protein>
<evidence type="ECO:0000313" key="2">
    <source>
        <dbReference type="Proteomes" id="UP000319769"/>
    </source>
</evidence>
<keyword evidence="2" id="KW-1185">Reference proteome</keyword>
<dbReference type="OrthoDB" id="3557316at2"/>
<dbReference type="Pfam" id="PF10824">
    <property type="entry name" value="T7SS_ESX_EspC"/>
    <property type="match status" value="1"/>
</dbReference>
<dbReference type="InterPro" id="IPR036689">
    <property type="entry name" value="ESAT-6-like_sf"/>
</dbReference>
<dbReference type="Proteomes" id="UP000319769">
    <property type="component" value="Unassembled WGS sequence"/>
</dbReference>
<dbReference type="InterPro" id="IPR022536">
    <property type="entry name" value="EspC"/>
</dbReference>
<gene>
    <name evidence="1" type="ORF">FPZ12_023840</name>
</gene>
<comment type="caution">
    <text evidence="1">The sequence shown here is derived from an EMBL/GenBank/DDBJ whole genome shotgun (WGS) entry which is preliminary data.</text>
</comment>
<name>A0A5N0UXQ7_9PSEU</name>
<dbReference type="RefSeq" id="WP_144751661.1">
    <property type="nucleotide sequence ID" value="NZ_VMNW02000038.1"/>
</dbReference>
<sequence>MSQGFEVDTGELREHAGTLNGVQGQSAEAVDAGHEVTPGGWDNAYGVICQSFPQLLRPTAERGIDALQRVTDGLANHVQQVGAAADAYDKLDEQIAGQFREILRDLDRIRDGRAGGH</sequence>
<dbReference type="SUPFAM" id="SSF140453">
    <property type="entry name" value="EsxAB dimer-like"/>
    <property type="match status" value="1"/>
</dbReference>
<reference evidence="1" key="1">
    <citation type="submission" date="2019-09" db="EMBL/GenBank/DDBJ databases">
        <authorList>
            <person name="Teo W.F.A."/>
            <person name="Duangmal K."/>
        </authorList>
    </citation>
    <scope>NUCLEOTIDE SEQUENCE [LARGE SCALE GENOMIC DNA]</scope>
    <source>
        <strain evidence="1">K81G1</strain>
    </source>
</reference>